<organism evidence="1">
    <name type="scientific">viral metagenome</name>
    <dbReference type="NCBI Taxonomy" id="1070528"/>
    <lineage>
        <taxon>unclassified sequences</taxon>
        <taxon>metagenomes</taxon>
        <taxon>organismal metagenomes</taxon>
    </lineage>
</organism>
<protein>
    <recommendedName>
        <fullName evidence="2">Tail protein</fullName>
    </recommendedName>
</protein>
<reference evidence="1" key="1">
    <citation type="journal article" date="2020" name="Nature">
        <title>Giant virus diversity and host interactions through global metagenomics.</title>
        <authorList>
            <person name="Schulz F."/>
            <person name="Roux S."/>
            <person name="Paez-Espino D."/>
            <person name="Jungbluth S."/>
            <person name="Walsh D.A."/>
            <person name="Denef V.J."/>
            <person name="McMahon K.D."/>
            <person name="Konstantinidis K.T."/>
            <person name="Eloe-Fadrosh E.A."/>
            <person name="Kyrpides N.C."/>
            <person name="Woyke T."/>
        </authorList>
    </citation>
    <scope>NUCLEOTIDE SEQUENCE</scope>
    <source>
        <strain evidence="1">GVMAG-M-3300027833-19</strain>
    </source>
</reference>
<evidence type="ECO:0008006" key="2">
    <source>
        <dbReference type="Google" id="ProtNLM"/>
    </source>
</evidence>
<accession>A0A6C0LN80</accession>
<proteinExistence type="predicted"/>
<name>A0A6C0LN80_9ZZZZ</name>
<sequence length="293" mass="30474">MSNTTGSTSMVFNSGSRRARTKVLQDFTDRRINSLSIQSDMARLSFTNASGSYVTFPYSTLYGGSGYTNIFTDSSGIVHPYASRLNQRGTLWDILNGSKQLKYRGDATIAQYYATMTISQNTANKSVWSYTVTGGGGTDYSSGIAPTVIINNSGTGGSGAAATANITAAGALESITVTNPGSGYNTAPAVTFSYGGASADANISAKDVAQIAIYKKSPSDADFTILNPNTTGEVVCNQNTTATGSATVSFLSSIAKNDIIEARVQVLGGGTLGFKVRNLALSIRPIAMVSGDI</sequence>
<evidence type="ECO:0000313" key="1">
    <source>
        <dbReference type="EMBL" id="QHU30732.1"/>
    </source>
</evidence>
<dbReference type="EMBL" id="MN740514">
    <property type="protein sequence ID" value="QHU30732.1"/>
    <property type="molecule type" value="Genomic_DNA"/>
</dbReference>
<dbReference type="AlphaFoldDB" id="A0A6C0LN80"/>